<accession>A0A9W6B6U2</accession>
<evidence type="ECO:0000313" key="2">
    <source>
        <dbReference type="Proteomes" id="UP001143545"/>
    </source>
</evidence>
<sequence>MEHTIQPVGKGIYYTYTSIADKHYFAGFLNLAQNNIDAVFTAFEERFNPENKGDQKQKKHIRIFDLYLTEQKTITDYEIGVDFLKQHLPVVQYLYLPIHHKKFIEEKDPDKARRAHFKNSMLNLLRAIESLRNFYTHHYRAPIHLNPDVYTLLDELFLKTIADVKKYKVKSDGSRHLLKKELGKELETLEKLKLATLKEQKAKGEKVNLEPLAIKNGVLNDAFWHLTYKDGVNAHYQSAYNSETPAENGIAISESGLLFLLGLFLTRKQGEDLRSNIKGFKGKVVKNEDKEIDRNNNSLKYMATHWVFRHLSFKGVKNRLTTGFSQETLLVQIIDELSKVPDALYQTFTQAQKDQFVEDINEYLTEGKKINNLQDATVIHPVIRKRYENKFAYLVLRYLDEFADFPTLKFQLHLGNYMHDARTKKIEGTKYSTERVIKEKIKVFGKLSEVTNLKTDYFLKDQAPADTGWELFPNPSYNFVADNIPIYIDLSHKVFPGESKRLNNRLKNHIKTYKENNRAEEYKVKQSGKKSPSEAIKLMDMEALAPTAMLSLNELPALLYELLVHKKTGTEIETILVKKLDTRYDTIRNYKNTDALSSSEITKNLRRAKAQETIDTNKLIAAIQTEINVTQEKLTLIDNNTKAFRDKKNTRKVIFTNRELGQEATWLADDLKRFMPPSGRSQWKGYHHSQLQELLAYYQQKPKEALHLLEQFWNFKQDQHIWSVGIYKAFEQRFFDVFYKAYLSNREKTLSHLLTQIKGFKNENKRLKQFIKQQHIWDIFYKRLYTIDSLENQKKKLLAKPLVFPRGIFDAKPTYIRGVHIADNPEQYANWYSHFYQHTNYQRFYSYPRDYQDVSLTQDNPNCKSFKQKQDLKIKKTQIQDVFLLMVANALFEKSFRSAANITLEQLYLTQEERLAEEKKARKQSKREDGDKSDNIVKSNFVWNMTVPYEHGQIKEPAVKIKELGKFKRYLQDEKVQTLLSYDTSKTWEKIALEEELEIKDYSYEVIRRNILFKEIQEFEQWILQKWGFNGTNHPTELEQDGNPNFKKYLSQGILKKYQLANYDEITWLDSLGEYSINNMSVSEVESKSTLVQKMFLIVLIRNKFAHNQLPKKEFYHLIQMHLTELNLPSPSAVILSFLKQSIKEIKETVTSKLE</sequence>
<dbReference type="CDD" id="cd20478">
    <property type="entry name" value="Cas13b_Bz-like"/>
    <property type="match status" value="1"/>
</dbReference>
<comment type="caution">
    <text evidence="1">The sequence shown here is derived from an EMBL/GenBank/DDBJ whole genome shotgun (WGS) entry which is preliminary data.</text>
</comment>
<proteinExistence type="predicted"/>
<dbReference type="NCBIfam" id="NF038190">
    <property type="entry name" value="VI_Cas13b"/>
    <property type="match status" value="1"/>
</dbReference>
<dbReference type="AlphaFoldDB" id="A0A9W6B6U2"/>
<gene>
    <name evidence="1" type="ORF">NBRC110019_28400</name>
</gene>
<organism evidence="1 2">
    <name type="scientific">Neptunitalea chrysea</name>
    <dbReference type="NCBI Taxonomy" id="1647581"/>
    <lineage>
        <taxon>Bacteria</taxon>
        <taxon>Pseudomonadati</taxon>
        <taxon>Bacteroidota</taxon>
        <taxon>Flavobacteriia</taxon>
        <taxon>Flavobacteriales</taxon>
        <taxon>Flavobacteriaceae</taxon>
        <taxon>Neptunitalea</taxon>
    </lineage>
</organism>
<protein>
    <submittedName>
        <fullName evidence="1">Uncharacterized protein</fullName>
    </submittedName>
</protein>
<dbReference type="RefSeq" id="WP_281756021.1">
    <property type="nucleotide sequence ID" value="NZ_BRVP01000024.1"/>
</dbReference>
<dbReference type="Proteomes" id="UP001143545">
    <property type="component" value="Unassembled WGS sequence"/>
</dbReference>
<evidence type="ECO:0000313" key="1">
    <source>
        <dbReference type="EMBL" id="GLB53799.1"/>
    </source>
</evidence>
<dbReference type="EMBL" id="BRVP01000024">
    <property type="protein sequence ID" value="GLB53799.1"/>
    <property type="molecule type" value="Genomic_DNA"/>
</dbReference>
<reference evidence="1" key="1">
    <citation type="submission" date="2022-07" db="EMBL/GenBank/DDBJ databases">
        <title>Taxonomy of Novel Oxalotrophic and Methylotrophic Bacteria.</title>
        <authorList>
            <person name="Sahin N."/>
            <person name="Tani A."/>
        </authorList>
    </citation>
    <scope>NUCLEOTIDE SEQUENCE</scope>
    <source>
        <strain evidence="1">AM327</strain>
    </source>
</reference>
<keyword evidence="2" id="KW-1185">Reference proteome</keyword>
<name>A0A9W6B6U2_9FLAO</name>